<accession>A0A0K2USM4</accession>
<evidence type="ECO:0000313" key="1">
    <source>
        <dbReference type="EMBL" id="CDW41274.1"/>
    </source>
</evidence>
<sequence length="42" mass="4989">MRKVVRVRRCYEDEMLGFNNNPEVLSNDKFASTTNVDVFMYV</sequence>
<protein>
    <submittedName>
        <fullName evidence="1">Uncharacterized protein</fullName>
    </submittedName>
</protein>
<proteinExistence type="predicted"/>
<name>A0A0K2USM4_LEPSM</name>
<dbReference type="EMBL" id="HACA01023913">
    <property type="protein sequence ID" value="CDW41274.1"/>
    <property type="molecule type" value="Transcribed_RNA"/>
</dbReference>
<reference evidence="1" key="1">
    <citation type="submission" date="2014-05" db="EMBL/GenBank/DDBJ databases">
        <authorList>
            <person name="Chronopoulou M."/>
        </authorList>
    </citation>
    <scope>NUCLEOTIDE SEQUENCE</scope>
    <source>
        <tissue evidence="1">Whole organism</tissue>
    </source>
</reference>
<organism evidence="1">
    <name type="scientific">Lepeophtheirus salmonis</name>
    <name type="common">Salmon louse</name>
    <name type="synonym">Caligus salmonis</name>
    <dbReference type="NCBI Taxonomy" id="72036"/>
    <lineage>
        <taxon>Eukaryota</taxon>
        <taxon>Metazoa</taxon>
        <taxon>Ecdysozoa</taxon>
        <taxon>Arthropoda</taxon>
        <taxon>Crustacea</taxon>
        <taxon>Multicrustacea</taxon>
        <taxon>Hexanauplia</taxon>
        <taxon>Copepoda</taxon>
        <taxon>Siphonostomatoida</taxon>
        <taxon>Caligidae</taxon>
        <taxon>Lepeophtheirus</taxon>
    </lineage>
</organism>
<dbReference type="AlphaFoldDB" id="A0A0K2USM4"/>